<dbReference type="PANTHER" id="PTHR19306">
    <property type="entry name" value="STRUCTURAL MAINTENANCE OF CHROMOSOMES 5,6 SMC5, SMC6"/>
    <property type="match status" value="1"/>
</dbReference>
<dbReference type="PANTHER" id="PTHR19306:SF6">
    <property type="entry name" value="STRUCTURAL MAINTENANCE OF CHROMOSOMES PROTEIN 6"/>
    <property type="match status" value="1"/>
</dbReference>
<dbReference type="InterPro" id="IPR027417">
    <property type="entry name" value="P-loop_NTPase"/>
</dbReference>
<evidence type="ECO:0000259" key="14">
    <source>
        <dbReference type="Pfam" id="PF13476"/>
    </source>
</evidence>
<organism evidence="15 16">
    <name type="scientific">Patella caerulea</name>
    <name type="common">Rayed Mediterranean limpet</name>
    <dbReference type="NCBI Taxonomy" id="87958"/>
    <lineage>
        <taxon>Eukaryota</taxon>
        <taxon>Metazoa</taxon>
        <taxon>Spiralia</taxon>
        <taxon>Lophotrochozoa</taxon>
        <taxon>Mollusca</taxon>
        <taxon>Gastropoda</taxon>
        <taxon>Patellogastropoda</taxon>
        <taxon>Patelloidea</taxon>
        <taxon>Patellidae</taxon>
        <taxon>Patella</taxon>
    </lineage>
</organism>
<evidence type="ECO:0000256" key="6">
    <source>
        <dbReference type="ARBA" id="ARBA00022763"/>
    </source>
</evidence>
<evidence type="ECO:0000256" key="7">
    <source>
        <dbReference type="ARBA" id="ARBA00022840"/>
    </source>
</evidence>
<evidence type="ECO:0000256" key="12">
    <source>
        <dbReference type="SAM" id="Coils"/>
    </source>
</evidence>
<evidence type="ECO:0000256" key="3">
    <source>
        <dbReference type="ARBA" id="ARBA00006793"/>
    </source>
</evidence>
<evidence type="ECO:0000256" key="13">
    <source>
        <dbReference type="SAM" id="MobiDB-lite"/>
    </source>
</evidence>
<feature type="compositionally biased region" description="Polar residues" evidence="13">
    <location>
        <begin position="815"/>
        <end position="828"/>
    </location>
</feature>
<keyword evidence="4" id="KW-0158">Chromosome</keyword>
<dbReference type="InterPro" id="IPR038729">
    <property type="entry name" value="Rad50/SbcC_AAA"/>
</dbReference>
<evidence type="ECO:0000256" key="10">
    <source>
        <dbReference type="ARBA" id="ARBA00023204"/>
    </source>
</evidence>
<keyword evidence="7" id="KW-0067">ATP-binding</keyword>
<evidence type="ECO:0000256" key="5">
    <source>
        <dbReference type="ARBA" id="ARBA00022741"/>
    </source>
</evidence>
<feature type="coiled-coil region" evidence="12">
    <location>
        <begin position="684"/>
        <end position="721"/>
    </location>
</feature>
<evidence type="ECO:0000256" key="2">
    <source>
        <dbReference type="ARBA" id="ARBA00004286"/>
    </source>
</evidence>
<feature type="compositionally biased region" description="Polar residues" evidence="13">
    <location>
        <begin position="1089"/>
        <end position="1099"/>
    </location>
</feature>
<sequence>MSKRKSTDDADVSFSKKRKSSRRIVSDEEEENGDDSISDNSEINNSQNPDFQPQTELKEGEVGIIEKVSVKNFMCHSRLDVSLGPHVNFVVGRNGSGKSAVVTAVVVGLGGKASVTSRGSSVKSFIKTGKRKAEIEVKLRNRGLDAYKPDLYGDSILVQRKLFAEGGSRYELRSKEGKLVSDKREELAHILDQFNIQVDNPVAILNQDTSRNFLNSKSPQDKYKFFLKATQLDQMKKDYATANQQKTITNEIIERKTKTLPYLEKEVLKWEQKFKAFHALDKLKDKEKQLKKELAWSIVSEKERAHQSIEKEIKDEEGKLPKIQQKTANSKVKIKQLTARQKEINDKVMAISDEVKKLEPDLHTKKKNVHDSKEQVRQAQNVFRKYEDGLKSVKRDRELVIKKIDEIKSSSQTNYEADRLARQATIEELQESLEHLQAKNKSTSHDREQYLTATSRLKNEVYTLGQDEQQLRGSLNQSKRQLDELMASRKDRFQRFGRYIPAVMNRIDEYHKSGKFHQKPRGPLGACFQLKEQKWALATESCLKGLVSSFCCHDHHDEKLLEQIFAKECPNKRPSIITCQFRSHVHDVSKHRVQCKDYPSLLDIIKTDDPVIANTLIDQRGVENVILISDNKEARHVMEHKAPYNCKEAFTLVGDQIYCAPTFRYYSNNNDKALVLTSNVEEGIQACKMEVQKLETNFNQLRQKRQQFDAEIRTNQKEEKQCETQLMKIMEAINSTNHKIKELMNIEDPAPVDVSTLEEEIEGYNQQIVTLEENHKQAVEDFKEKQACYQQAETEYRDTQKKIKTRMEESEPLQIESNSVSGEITSAKHSSKRNEEILKNQEKTIADFQKKKEKCEEELEELVRKATKFCPERVNTNRGFQTLQSEIMQINKTIKNEEKLRGNYEEITKKYKETGDAFRKIKHEVTQLRKFNENMEKIMANRNKQYSKLRQYIALRAKYFFIILLSNRTYQGKMSFNHKEESLEITVMPAIQGGESAKDLKSLSGGERSFSTVCFILALWDAMESPFRCLDEFDVFMDMVNRRISMDMMMVVAKEQTGRQFIFLTPQDMSQLDITQNFRIFRMPNPDRGQQTLNFSQAGDANEDEENA</sequence>
<dbReference type="GO" id="GO:0000724">
    <property type="term" value="P:double-strand break repair via homologous recombination"/>
    <property type="evidence" value="ECO:0007669"/>
    <property type="project" value="TreeGrafter"/>
</dbReference>
<evidence type="ECO:0000313" key="15">
    <source>
        <dbReference type="EMBL" id="KAK6188575.1"/>
    </source>
</evidence>
<dbReference type="Gene3D" id="3.40.50.300">
    <property type="entry name" value="P-loop containing nucleotide triphosphate hydrolases"/>
    <property type="match status" value="2"/>
</dbReference>
<evidence type="ECO:0000256" key="9">
    <source>
        <dbReference type="ARBA" id="ARBA00023172"/>
    </source>
</evidence>
<feature type="compositionally biased region" description="Acidic residues" evidence="13">
    <location>
        <begin position="27"/>
        <end position="37"/>
    </location>
</feature>
<dbReference type="AlphaFoldDB" id="A0AAN8PYG6"/>
<dbReference type="GO" id="GO:0005524">
    <property type="term" value="F:ATP binding"/>
    <property type="evidence" value="ECO:0007669"/>
    <property type="project" value="UniProtKB-KW"/>
</dbReference>
<accession>A0AAN8PYG6</accession>
<feature type="region of interest" description="Disordered" evidence="13">
    <location>
        <begin position="1089"/>
        <end position="1108"/>
    </location>
</feature>
<dbReference type="EMBL" id="JAZGQO010000003">
    <property type="protein sequence ID" value="KAK6188575.1"/>
    <property type="molecule type" value="Genomic_DNA"/>
</dbReference>
<proteinExistence type="inferred from homology"/>
<dbReference type="Gene3D" id="1.10.287.1490">
    <property type="match status" value="1"/>
</dbReference>
<dbReference type="GO" id="GO:0003697">
    <property type="term" value="F:single-stranded DNA binding"/>
    <property type="evidence" value="ECO:0007669"/>
    <property type="project" value="TreeGrafter"/>
</dbReference>
<dbReference type="GO" id="GO:0030915">
    <property type="term" value="C:Smc5-Smc6 complex"/>
    <property type="evidence" value="ECO:0007669"/>
    <property type="project" value="TreeGrafter"/>
</dbReference>
<dbReference type="GO" id="GO:0035861">
    <property type="term" value="C:site of double-strand break"/>
    <property type="evidence" value="ECO:0007669"/>
    <property type="project" value="TreeGrafter"/>
</dbReference>
<comment type="caution">
    <text evidence="15">The sequence shown here is derived from an EMBL/GenBank/DDBJ whole genome shotgun (WGS) entry which is preliminary data.</text>
</comment>
<feature type="coiled-coil region" evidence="12">
    <location>
        <begin position="419"/>
        <end position="488"/>
    </location>
</feature>
<protein>
    <recommendedName>
        <fullName evidence="14">Rad50/SbcC-type AAA domain-containing protein</fullName>
    </recommendedName>
</protein>
<feature type="region of interest" description="Disordered" evidence="13">
    <location>
        <begin position="1"/>
        <end position="55"/>
    </location>
</feature>
<comment type="similarity">
    <text evidence="3">Belongs to the SMC family. SMC6 subfamily.</text>
</comment>
<feature type="coiled-coil region" evidence="12">
    <location>
        <begin position="838"/>
        <end position="900"/>
    </location>
</feature>
<evidence type="ECO:0000256" key="11">
    <source>
        <dbReference type="ARBA" id="ARBA00023242"/>
    </source>
</evidence>
<keyword evidence="8 12" id="KW-0175">Coiled coil</keyword>
<dbReference type="GO" id="GO:0003684">
    <property type="term" value="F:damaged DNA binding"/>
    <property type="evidence" value="ECO:0007669"/>
    <property type="project" value="TreeGrafter"/>
</dbReference>
<dbReference type="GO" id="GO:0005634">
    <property type="term" value="C:nucleus"/>
    <property type="evidence" value="ECO:0007669"/>
    <property type="project" value="UniProtKB-SubCell"/>
</dbReference>
<dbReference type="Proteomes" id="UP001347796">
    <property type="component" value="Unassembled WGS sequence"/>
</dbReference>
<keyword evidence="6" id="KW-0227">DNA damage</keyword>
<reference evidence="15 16" key="1">
    <citation type="submission" date="2024-01" db="EMBL/GenBank/DDBJ databases">
        <title>The genome of the rayed Mediterranean limpet Patella caerulea (Linnaeus, 1758).</title>
        <authorList>
            <person name="Anh-Thu Weber A."/>
            <person name="Halstead-Nussloch G."/>
        </authorList>
    </citation>
    <scope>NUCLEOTIDE SEQUENCE [LARGE SCALE GENOMIC DNA]</scope>
    <source>
        <strain evidence="15">AATW-2023a</strain>
        <tissue evidence="15">Whole specimen</tissue>
    </source>
</reference>
<evidence type="ECO:0000256" key="1">
    <source>
        <dbReference type="ARBA" id="ARBA00004123"/>
    </source>
</evidence>
<keyword evidence="16" id="KW-1185">Reference proteome</keyword>
<gene>
    <name evidence="15" type="ORF">SNE40_004723</name>
</gene>
<feature type="region of interest" description="Disordered" evidence="13">
    <location>
        <begin position="806"/>
        <end position="834"/>
    </location>
</feature>
<evidence type="ECO:0000313" key="16">
    <source>
        <dbReference type="Proteomes" id="UP001347796"/>
    </source>
</evidence>
<comment type="subcellular location">
    <subcellularLocation>
        <location evidence="2">Chromosome</location>
    </subcellularLocation>
    <subcellularLocation>
        <location evidence="1">Nucleus</location>
    </subcellularLocation>
</comment>
<evidence type="ECO:0000256" key="8">
    <source>
        <dbReference type="ARBA" id="ARBA00023054"/>
    </source>
</evidence>
<dbReference type="SUPFAM" id="SSF52540">
    <property type="entry name" value="P-loop containing nucleoside triphosphate hydrolases"/>
    <property type="match status" value="2"/>
</dbReference>
<feature type="domain" description="Rad50/SbcC-type AAA" evidence="14">
    <location>
        <begin position="67"/>
        <end position="294"/>
    </location>
</feature>
<name>A0AAN8PYG6_PATCE</name>
<evidence type="ECO:0000256" key="4">
    <source>
        <dbReference type="ARBA" id="ARBA00022454"/>
    </source>
</evidence>
<keyword evidence="5" id="KW-0547">Nucleotide-binding</keyword>
<feature type="coiled-coil region" evidence="12">
    <location>
        <begin position="299"/>
        <end position="354"/>
    </location>
</feature>
<dbReference type="Pfam" id="PF13476">
    <property type="entry name" value="AAA_23"/>
    <property type="match status" value="1"/>
</dbReference>
<keyword evidence="11" id="KW-0539">Nucleus</keyword>
<keyword evidence="9" id="KW-0233">DNA recombination</keyword>
<keyword evidence="10" id="KW-0234">DNA repair</keyword>